<dbReference type="Proteomes" id="UP000184612">
    <property type="component" value="Unassembled WGS sequence"/>
</dbReference>
<dbReference type="PIRSF" id="PIRSF028846">
    <property type="entry name" value="UCP028846"/>
    <property type="match status" value="1"/>
</dbReference>
<dbReference type="InterPro" id="IPR008313">
    <property type="entry name" value="GH125"/>
</dbReference>
<dbReference type="STRING" id="1121345.SAMN02745217_02086"/>
<name>A0A1M7Y8E1_9FIRM</name>
<proteinExistence type="predicted"/>
<keyword evidence="2" id="KW-1185">Reference proteome</keyword>
<accession>A0A1M7Y8E1</accession>
<dbReference type="PANTHER" id="PTHR31047">
    <property type="entry name" value="MEIOTICALLY UP-REGULATED GENE 157 PROTEIN"/>
    <property type="match status" value="1"/>
</dbReference>
<evidence type="ECO:0008006" key="3">
    <source>
        <dbReference type="Google" id="ProtNLM"/>
    </source>
</evidence>
<dbReference type="Pfam" id="PF06824">
    <property type="entry name" value="Glyco_hydro_125"/>
    <property type="match status" value="1"/>
</dbReference>
<dbReference type="AlphaFoldDB" id="A0A1M7Y8E1"/>
<dbReference type="InterPro" id="IPR008928">
    <property type="entry name" value="6-hairpin_glycosidase_sf"/>
</dbReference>
<dbReference type="PANTHER" id="PTHR31047:SF0">
    <property type="entry name" value="MEIOTICALLY UP-REGULATED GENE 157 PROTEIN"/>
    <property type="match status" value="1"/>
</dbReference>
<evidence type="ECO:0000313" key="2">
    <source>
        <dbReference type="Proteomes" id="UP000184612"/>
    </source>
</evidence>
<gene>
    <name evidence="1" type="ORF">SAMN02745217_02086</name>
</gene>
<dbReference type="InterPro" id="IPR012341">
    <property type="entry name" value="6hp_glycosidase-like_sf"/>
</dbReference>
<dbReference type="EMBL" id="FRFD01000005">
    <property type="protein sequence ID" value="SHO48902.1"/>
    <property type="molecule type" value="Genomic_DNA"/>
</dbReference>
<reference evidence="1 2" key="1">
    <citation type="submission" date="2016-12" db="EMBL/GenBank/DDBJ databases">
        <authorList>
            <person name="Song W.-J."/>
            <person name="Kurnit D.M."/>
        </authorList>
    </citation>
    <scope>NUCLEOTIDE SEQUENCE [LARGE SCALE GENOMIC DNA]</scope>
    <source>
        <strain evidence="1 2">DSM 12503</strain>
    </source>
</reference>
<dbReference type="SUPFAM" id="SSF48208">
    <property type="entry name" value="Six-hairpin glycosidases"/>
    <property type="match status" value="1"/>
</dbReference>
<protein>
    <recommendedName>
        <fullName evidence="3">Glycoside hydrolase family 125 protein</fullName>
    </recommendedName>
</protein>
<evidence type="ECO:0000313" key="1">
    <source>
        <dbReference type="EMBL" id="SHO48902.1"/>
    </source>
</evidence>
<sequence length="428" mass="48771">MIKIPEILLEKAGEVEAYYKAACPDMAPFVKQCFLNTIETTVKQLEDGSYFVITGDIPAMWLRDSAAQVRHYVRYAKEDKELQEILEGVIQKQTELVAIDPYANAFNESADGRGHQDITRLNPHVWERKYETDSLCSPLYLAYHYWKETNRENIFTEGFLTMLKLVLKVFRTEQNHESSPYSFQRQHCAKTDTLINQGKGRPVNHTGMTWSGFRPSDDCCKFGYLIPSNMMAVAALTYGAEILREVYKNNELAMAYTGLAEEIQDGISDYGIVERGGYGRIYAYETDGFGNYNLMDDANSPSLLAMPYLNYCSREDELYKNTRRFVLSGENPYYSCGSFAAGIGSPHTPKGMVWHIGIIMQALTSDSEEEIRSCLSMLSATHDKTYFMHEAFHPGNPSEYTRPWFAWANSLLAELLITLKEKDFFASV</sequence>
<dbReference type="GO" id="GO:0005975">
    <property type="term" value="P:carbohydrate metabolic process"/>
    <property type="evidence" value="ECO:0007669"/>
    <property type="project" value="InterPro"/>
</dbReference>
<organism evidence="1 2">
    <name type="scientific">Anaerocolumna xylanovorans DSM 12503</name>
    <dbReference type="NCBI Taxonomy" id="1121345"/>
    <lineage>
        <taxon>Bacteria</taxon>
        <taxon>Bacillati</taxon>
        <taxon>Bacillota</taxon>
        <taxon>Clostridia</taxon>
        <taxon>Lachnospirales</taxon>
        <taxon>Lachnospiraceae</taxon>
        <taxon>Anaerocolumna</taxon>
    </lineage>
</organism>
<dbReference type="Gene3D" id="1.50.10.10">
    <property type="match status" value="1"/>
</dbReference>
<dbReference type="RefSeq" id="WP_073588768.1">
    <property type="nucleotide sequence ID" value="NZ_FRFD01000005.1"/>
</dbReference>
<dbReference type="SMART" id="SM01149">
    <property type="entry name" value="DUF1237"/>
    <property type="match status" value="1"/>
</dbReference>